<dbReference type="EMBL" id="KK717778">
    <property type="protein sequence ID" value="KFO52556.1"/>
    <property type="molecule type" value="Genomic_DNA"/>
</dbReference>
<keyword evidence="3" id="KW-1185">Reference proteome</keyword>
<dbReference type="Proteomes" id="UP000052976">
    <property type="component" value="Unassembled WGS sequence"/>
</dbReference>
<sequence length="175" mass="18937">RSKAVKPSQSVPGSSRLSLSRPMPTSSSCCLDSRDFCRDAPGAGHAPPSSGTVLARAQQHQWGSCVPLRRGGEREFFALTAEADESRNEDLGASASSLGKEAAGMELHQEAAGSDPLPRAQTTVLEENVGKAPQQRSHSRGSLDELWVKFLERRSRHQQQDFGNNGELSLVERLD</sequence>
<reference evidence="2 3" key="1">
    <citation type="submission" date="2014-04" db="EMBL/GenBank/DDBJ databases">
        <title>Genome evolution of avian class.</title>
        <authorList>
            <person name="Zhang G."/>
            <person name="Li C."/>
        </authorList>
    </citation>
    <scope>NUCLEOTIDE SEQUENCE [LARGE SCALE GENOMIC DNA]</scope>
    <source>
        <strain evidence="2">BGI_N302</strain>
    </source>
</reference>
<gene>
    <name evidence="2" type="ORF">N302_15837</name>
</gene>
<feature type="compositionally biased region" description="Polar residues" evidence="1">
    <location>
        <begin position="7"/>
        <end position="30"/>
    </location>
</feature>
<proteinExistence type="predicted"/>
<dbReference type="STRING" id="85066.A0A091E5R0"/>
<accession>A0A091E5R0</accession>
<feature type="non-terminal residue" evidence="2">
    <location>
        <position position="175"/>
    </location>
</feature>
<feature type="non-terminal residue" evidence="2">
    <location>
        <position position="1"/>
    </location>
</feature>
<evidence type="ECO:0000313" key="3">
    <source>
        <dbReference type="Proteomes" id="UP000052976"/>
    </source>
</evidence>
<organism evidence="2 3">
    <name type="scientific">Corvus brachyrhynchos</name>
    <name type="common">American crow</name>
    <dbReference type="NCBI Taxonomy" id="85066"/>
    <lineage>
        <taxon>Eukaryota</taxon>
        <taxon>Metazoa</taxon>
        <taxon>Chordata</taxon>
        <taxon>Craniata</taxon>
        <taxon>Vertebrata</taxon>
        <taxon>Euteleostomi</taxon>
        <taxon>Archelosauria</taxon>
        <taxon>Archosauria</taxon>
        <taxon>Dinosauria</taxon>
        <taxon>Saurischia</taxon>
        <taxon>Theropoda</taxon>
        <taxon>Coelurosauria</taxon>
        <taxon>Aves</taxon>
        <taxon>Neognathae</taxon>
        <taxon>Neoaves</taxon>
        <taxon>Telluraves</taxon>
        <taxon>Australaves</taxon>
        <taxon>Passeriformes</taxon>
        <taxon>Corvoidea</taxon>
        <taxon>Corvidae</taxon>
        <taxon>Corvus</taxon>
    </lineage>
</organism>
<name>A0A091E5R0_CORBR</name>
<feature type="region of interest" description="Disordered" evidence="1">
    <location>
        <begin position="81"/>
        <end position="101"/>
    </location>
</feature>
<dbReference type="AlphaFoldDB" id="A0A091E5R0"/>
<evidence type="ECO:0000313" key="2">
    <source>
        <dbReference type="EMBL" id="KFO52556.1"/>
    </source>
</evidence>
<evidence type="ECO:0008006" key="4">
    <source>
        <dbReference type="Google" id="ProtNLM"/>
    </source>
</evidence>
<evidence type="ECO:0000256" key="1">
    <source>
        <dbReference type="SAM" id="MobiDB-lite"/>
    </source>
</evidence>
<feature type="region of interest" description="Disordered" evidence="1">
    <location>
        <begin position="1"/>
        <end position="58"/>
    </location>
</feature>
<protein>
    <recommendedName>
        <fullName evidence="4">Alstrom syndrome protein 1</fullName>
    </recommendedName>
</protein>